<gene>
    <name evidence="1" type="ORF">MAPG_05359</name>
</gene>
<dbReference type="Proteomes" id="UP000011715">
    <property type="component" value="Unassembled WGS sequence"/>
</dbReference>
<reference evidence="3" key="1">
    <citation type="submission" date="2010-05" db="EMBL/GenBank/DDBJ databases">
        <title>The genome sequence of Magnaporthe poae strain ATCC 64411.</title>
        <authorList>
            <person name="Ma L.-J."/>
            <person name="Dead R."/>
            <person name="Young S."/>
            <person name="Zeng Q."/>
            <person name="Koehrsen M."/>
            <person name="Alvarado L."/>
            <person name="Berlin A."/>
            <person name="Chapman S.B."/>
            <person name="Chen Z."/>
            <person name="Freedman E."/>
            <person name="Gellesch M."/>
            <person name="Goldberg J."/>
            <person name="Griggs A."/>
            <person name="Gujja S."/>
            <person name="Heilman E.R."/>
            <person name="Heiman D."/>
            <person name="Hepburn T."/>
            <person name="Howarth C."/>
            <person name="Jen D."/>
            <person name="Larson L."/>
            <person name="Mehta T."/>
            <person name="Neiman D."/>
            <person name="Pearson M."/>
            <person name="Roberts A."/>
            <person name="Saif S."/>
            <person name="Shea T."/>
            <person name="Shenoy N."/>
            <person name="Sisk P."/>
            <person name="Stolte C."/>
            <person name="Sykes S."/>
            <person name="Walk T."/>
            <person name="White J."/>
            <person name="Yandava C."/>
            <person name="Haas B."/>
            <person name="Nusbaum C."/>
            <person name="Birren B."/>
        </authorList>
    </citation>
    <scope>NUCLEOTIDE SEQUENCE [LARGE SCALE GENOMIC DNA]</scope>
    <source>
        <strain evidence="3">ATCC 64411 / 73-15</strain>
    </source>
</reference>
<dbReference type="AlphaFoldDB" id="A0A0C4DZ70"/>
<organism evidence="2 3">
    <name type="scientific">Magnaporthiopsis poae (strain ATCC 64411 / 73-15)</name>
    <name type="common">Kentucky bluegrass fungus</name>
    <name type="synonym">Magnaporthe poae</name>
    <dbReference type="NCBI Taxonomy" id="644358"/>
    <lineage>
        <taxon>Eukaryota</taxon>
        <taxon>Fungi</taxon>
        <taxon>Dikarya</taxon>
        <taxon>Ascomycota</taxon>
        <taxon>Pezizomycotina</taxon>
        <taxon>Sordariomycetes</taxon>
        <taxon>Sordariomycetidae</taxon>
        <taxon>Magnaporthales</taxon>
        <taxon>Magnaporthaceae</taxon>
        <taxon>Magnaporthiopsis</taxon>
    </lineage>
</organism>
<evidence type="ECO:0000313" key="1">
    <source>
        <dbReference type="EMBL" id="KLU86345.1"/>
    </source>
</evidence>
<reference evidence="1" key="2">
    <citation type="submission" date="2010-05" db="EMBL/GenBank/DDBJ databases">
        <title>The Genome Sequence of Magnaporthe poae strain ATCC 64411.</title>
        <authorList>
            <consortium name="The Broad Institute Genome Sequencing Platform"/>
            <consortium name="Broad Institute Genome Sequencing Center for Infectious Disease"/>
            <person name="Ma L.-J."/>
            <person name="Dead R."/>
            <person name="Young S."/>
            <person name="Zeng Q."/>
            <person name="Koehrsen M."/>
            <person name="Alvarado L."/>
            <person name="Berlin A."/>
            <person name="Chapman S.B."/>
            <person name="Chen Z."/>
            <person name="Freedman E."/>
            <person name="Gellesch M."/>
            <person name="Goldberg J."/>
            <person name="Griggs A."/>
            <person name="Gujja S."/>
            <person name="Heilman E.R."/>
            <person name="Heiman D."/>
            <person name="Hepburn T."/>
            <person name="Howarth C."/>
            <person name="Jen D."/>
            <person name="Larson L."/>
            <person name="Mehta T."/>
            <person name="Neiman D."/>
            <person name="Pearson M."/>
            <person name="Roberts A."/>
            <person name="Saif S."/>
            <person name="Shea T."/>
            <person name="Shenoy N."/>
            <person name="Sisk P."/>
            <person name="Stolte C."/>
            <person name="Sykes S."/>
            <person name="Walk T."/>
            <person name="White J."/>
            <person name="Yandava C."/>
            <person name="Haas B."/>
            <person name="Nusbaum C."/>
            <person name="Birren B."/>
        </authorList>
    </citation>
    <scope>NUCLEOTIDE SEQUENCE</scope>
    <source>
        <strain evidence="1">ATCC 64411</strain>
    </source>
</reference>
<evidence type="ECO:0000313" key="3">
    <source>
        <dbReference type="Proteomes" id="UP000011715"/>
    </source>
</evidence>
<sequence length="465" mass="50557">MTSSTRRLDPRTINNAGRARCRLSSNSRSLHSIANQAGLGRLDCVKTERLGSVPMRGMWAFEVNTGICRAIQLLHSPSLGKEQHIIHALSLTMLFTKSLLCLLAQGSLLCHALAMKALLGRHSIAVDEPNFLDYVSCKEQPKGTCTLTLVLTPDGNNMGALVFDNECSKVIGLVHSIHWGQKTKVPPGAFRGDLSVEPRKDGKPAYWLDGKESGDDVDWDYQEWDGHNKWSEQTTFACEREFRVSRCPVRMSKLATFGPNDIEANARATAARGMKPSAPRKVTQPRVDESKTAALWGSLISGIWRSKFEALGRRVRASRTSTTTSVCNHAVSPGRSAVDTMEGGGVGRDSLEFRGRNLTCAAKPCSSLGGRVAERQALDHGYPPANVFLERATSDASRFMTPEAALCVRQASGPATCNPADHTRGWGGSESYWARLSMLRASPGLCEASLQNYGNAPWPSSNGQA</sequence>
<reference evidence="2" key="5">
    <citation type="submission" date="2015-06" db="UniProtKB">
        <authorList>
            <consortium name="EnsemblFungi"/>
        </authorList>
    </citation>
    <scope>IDENTIFICATION</scope>
    <source>
        <strain evidence="2">ATCC 64411</strain>
    </source>
</reference>
<dbReference type="OrthoDB" id="10540387at2759"/>
<dbReference type="EMBL" id="ADBL01001273">
    <property type="status" value="NOT_ANNOTATED_CDS"/>
    <property type="molecule type" value="Genomic_DNA"/>
</dbReference>
<reference evidence="1" key="3">
    <citation type="submission" date="2011-03" db="EMBL/GenBank/DDBJ databases">
        <title>Annotation of Magnaporthe poae ATCC 64411.</title>
        <authorList>
            <person name="Ma L.-J."/>
            <person name="Dead R."/>
            <person name="Young S.K."/>
            <person name="Zeng Q."/>
            <person name="Gargeya S."/>
            <person name="Fitzgerald M."/>
            <person name="Haas B."/>
            <person name="Abouelleil A."/>
            <person name="Alvarado L."/>
            <person name="Arachchi H.M."/>
            <person name="Berlin A."/>
            <person name="Brown A."/>
            <person name="Chapman S.B."/>
            <person name="Chen Z."/>
            <person name="Dunbar C."/>
            <person name="Freedman E."/>
            <person name="Gearin G."/>
            <person name="Gellesch M."/>
            <person name="Goldberg J."/>
            <person name="Griggs A."/>
            <person name="Gujja S."/>
            <person name="Heiman D."/>
            <person name="Howarth C."/>
            <person name="Larson L."/>
            <person name="Lui A."/>
            <person name="MacDonald P.J.P."/>
            <person name="Mehta T."/>
            <person name="Montmayeur A."/>
            <person name="Murphy C."/>
            <person name="Neiman D."/>
            <person name="Pearson M."/>
            <person name="Priest M."/>
            <person name="Roberts A."/>
            <person name="Saif S."/>
            <person name="Shea T."/>
            <person name="Shenoy N."/>
            <person name="Sisk P."/>
            <person name="Stolte C."/>
            <person name="Sykes S."/>
            <person name="Yandava C."/>
            <person name="Wortman J."/>
            <person name="Nusbaum C."/>
            <person name="Birren B."/>
        </authorList>
    </citation>
    <scope>NUCLEOTIDE SEQUENCE</scope>
    <source>
        <strain evidence="1">ATCC 64411</strain>
    </source>
</reference>
<dbReference type="VEuPathDB" id="FungiDB:MAPG_05359"/>
<name>A0A0C4DZ70_MAGP6</name>
<proteinExistence type="predicted"/>
<dbReference type="EnsemblFungi" id="MAPG_05359T0">
    <property type="protein sequence ID" value="MAPG_05359T0"/>
    <property type="gene ID" value="MAPG_05359"/>
</dbReference>
<keyword evidence="3" id="KW-1185">Reference proteome</keyword>
<accession>A0A0C4DZ70</accession>
<dbReference type="EMBL" id="GL876969">
    <property type="protein sequence ID" value="KLU86345.1"/>
    <property type="molecule type" value="Genomic_DNA"/>
</dbReference>
<evidence type="ECO:0000313" key="2">
    <source>
        <dbReference type="EnsemblFungi" id="MAPG_05359T0"/>
    </source>
</evidence>
<dbReference type="eggNOG" id="ENOG502RMQ3">
    <property type="taxonomic scope" value="Eukaryota"/>
</dbReference>
<reference evidence="2" key="4">
    <citation type="journal article" date="2015" name="G3 (Bethesda)">
        <title>Genome sequences of three phytopathogenic species of the Magnaporthaceae family of fungi.</title>
        <authorList>
            <person name="Okagaki L.H."/>
            <person name="Nunes C.C."/>
            <person name="Sailsbery J."/>
            <person name="Clay B."/>
            <person name="Brown D."/>
            <person name="John T."/>
            <person name="Oh Y."/>
            <person name="Young N."/>
            <person name="Fitzgerald M."/>
            <person name="Haas B.J."/>
            <person name="Zeng Q."/>
            <person name="Young S."/>
            <person name="Adiconis X."/>
            <person name="Fan L."/>
            <person name="Levin J.Z."/>
            <person name="Mitchell T.K."/>
            <person name="Okubara P.A."/>
            <person name="Farman M.L."/>
            <person name="Kohn L.M."/>
            <person name="Birren B."/>
            <person name="Ma L.-J."/>
            <person name="Dean R.A."/>
        </authorList>
    </citation>
    <scope>NUCLEOTIDE SEQUENCE</scope>
    <source>
        <strain evidence="2">ATCC 64411 / 73-15</strain>
    </source>
</reference>
<protein>
    <submittedName>
        <fullName evidence="1 2">Uncharacterized protein</fullName>
    </submittedName>
</protein>